<dbReference type="AlphaFoldDB" id="A0A160KRK7"/>
<keyword evidence="3" id="KW-1185">Reference proteome</keyword>
<dbReference type="SUPFAM" id="SSF56112">
    <property type="entry name" value="Protein kinase-like (PK-like)"/>
    <property type="match status" value="1"/>
</dbReference>
<name>A0A160KRK7_9MICO</name>
<dbReference type="Gene3D" id="3.90.1200.10">
    <property type="match status" value="1"/>
</dbReference>
<accession>A0A160KRK7</accession>
<feature type="domain" description="Aminoglycoside phosphotransferase" evidence="1">
    <location>
        <begin position="22"/>
        <end position="221"/>
    </location>
</feature>
<dbReference type="Proteomes" id="UP000077071">
    <property type="component" value="Chromosome"/>
</dbReference>
<protein>
    <recommendedName>
        <fullName evidence="1">Aminoglycoside phosphotransferase domain-containing protein</fullName>
    </recommendedName>
</protein>
<sequence>MLTEAITDRLVGRNRSTVVTSAEGLVFRKVFSGERADADRRFRNTLHWEEVRRARELTFSPAMLSSDAEARTVVFPYLLEARSLQQVLDSAQDTDEAERLFGRAGAILGELHSITGLHPSLDTDGSEDEPLHGFDWLSPDAYARASGGELECWRLFQHDAELVEAVRTWTTGQRRFEVVPSHGDLRPDQFLVGADDEPVLIDWEEFTVAPAHRDVAGLLGAVLFDAIARAFTGVDSPESSPLDFHNLLLERGETMLDRARPVAAAILAGYRSRSDQDLDRDEIARGVGWYVIERVIARSMLSYAMSASDRALAGIGRQAMLEPGSAALLLGEVSA</sequence>
<gene>
    <name evidence="2" type="ORF">A6122_0920</name>
</gene>
<proteinExistence type="predicted"/>
<dbReference type="PATRIC" id="fig|33888.3.peg.1019"/>
<dbReference type="KEGG" id="rtn:A6122_0920"/>
<dbReference type="InterPro" id="IPR002575">
    <property type="entry name" value="Aminoglycoside_PTrfase"/>
</dbReference>
<dbReference type="EMBL" id="CP015515">
    <property type="protein sequence ID" value="AND16073.1"/>
    <property type="molecule type" value="Genomic_DNA"/>
</dbReference>
<dbReference type="RefSeq" id="WP_068252192.1">
    <property type="nucleotide sequence ID" value="NZ_CP015515.1"/>
</dbReference>
<evidence type="ECO:0000313" key="3">
    <source>
        <dbReference type="Proteomes" id="UP000077071"/>
    </source>
</evidence>
<organism evidence="2 3">
    <name type="scientific">Rathayibacter tritici</name>
    <dbReference type="NCBI Taxonomy" id="33888"/>
    <lineage>
        <taxon>Bacteria</taxon>
        <taxon>Bacillati</taxon>
        <taxon>Actinomycetota</taxon>
        <taxon>Actinomycetes</taxon>
        <taxon>Micrococcales</taxon>
        <taxon>Microbacteriaceae</taxon>
        <taxon>Rathayibacter</taxon>
    </lineage>
</organism>
<dbReference type="STRING" id="33888.A6122_0920"/>
<evidence type="ECO:0000259" key="1">
    <source>
        <dbReference type="Pfam" id="PF01636"/>
    </source>
</evidence>
<dbReference type="Pfam" id="PF01636">
    <property type="entry name" value="APH"/>
    <property type="match status" value="1"/>
</dbReference>
<evidence type="ECO:0000313" key="2">
    <source>
        <dbReference type="EMBL" id="AND16073.1"/>
    </source>
</evidence>
<dbReference type="InterPro" id="IPR011009">
    <property type="entry name" value="Kinase-like_dom_sf"/>
</dbReference>
<reference evidence="2 3" key="1">
    <citation type="submission" date="2016-05" db="EMBL/GenBank/DDBJ databases">
        <title>Complete genome sequence of Rathayibacter tritici NCPPB 1953.</title>
        <authorList>
            <person name="Park J."/>
            <person name="Lee H.-H."/>
            <person name="Lee S.-W."/>
            <person name="Seo Y.-S."/>
        </authorList>
    </citation>
    <scope>NUCLEOTIDE SEQUENCE [LARGE SCALE GENOMIC DNA]</scope>
    <source>
        <strain evidence="2 3">NCPPB 1953</strain>
    </source>
</reference>